<evidence type="ECO:0000256" key="1">
    <source>
        <dbReference type="ARBA" id="ARBA00022723"/>
    </source>
</evidence>
<evidence type="ECO:0000313" key="2">
    <source>
        <dbReference type="EMBL" id="RQG99436.1"/>
    </source>
</evidence>
<dbReference type="GO" id="GO:0046872">
    <property type="term" value="F:metal ion binding"/>
    <property type="evidence" value="ECO:0007669"/>
    <property type="project" value="UniProtKB-KW"/>
</dbReference>
<reference evidence="2 3" key="1">
    <citation type="submission" date="2018-10" db="EMBL/GenBank/DDBJ databases">
        <title>Natrarchaeobius chitinivorans gen. nov., sp. nov., and Natrarchaeobius haloalkaliphilus sp. nov., alkaliphilic, chitin-utilizing haloarchaea from hypersaline alkaline lakes.</title>
        <authorList>
            <person name="Sorokin D.Y."/>
            <person name="Elcheninov A.G."/>
            <person name="Kostrikina N.A."/>
            <person name="Bale N.J."/>
            <person name="Sinninghe Damste J.S."/>
            <person name="Khijniak T.V."/>
            <person name="Kublanov I.V."/>
            <person name="Toshchakov S.V."/>
        </authorList>
    </citation>
    <scope>NUCLEOTIDE SEQUENCE [LARGE SCALE GENOMIC DNA]</scope>
    <source>
        <strain evidence="2 3">AArcht7</strain>
    </source>
</reference>
<dbReference type="PANTHER" id="PTHR34448:SF1">
    <property type="entry name" value="BLL6088 PROTEIN"/>
    <property type="match status" value="1"/>
</dbReference>
<keyword evidence="1" id="KW-0479">Metal-binding</keyword>
<comment type="caution">
    <text evidence="2">The sequence shown here is derived from an EMBL/GenBank/DDBJ whole genome shotgun (WGS) entry which is preliminary data.</text>
</comment>
<dbReference type="SUPFAM" id="SSF144052">
    <property type="entry name" value="Thermophilic metalloprotease-like"/>
    <property type="match status" value="1"/>
</dbReference>
<proteinExistence type="predicted"/>
<keyword evidence="3" id="KW-1185">Reference proteome</keyword>
<gene>
    <name evidence="2" type="ORF">EA472_14520</name>
</gene>
<protein>
    <recommendedName>
        <fullName evidence="4">Leucyl aminopeptidase</fullName>
    </recommendedName>
</protein>
<dbReference type="PANTHER" id="PTHR34448">
    <property type="entry name" value="AMINOPEPTIDASE"/>
    <property type="match status" value="1"/>
</dbReference>
<accession>A0A3N6MWS1</accession>
<dbReference type="Proteomes" id="UP000281431">
    <property type="component" value="Unassembled WGS sequence"/>
</dbReference>
<dbReference type="OrthoDB" id="371826at2157"/>
<organism evidence="2 3">
    <name type="scientific">Natrarchaeobius chitinivorans</name>
    <dbReference type="NCBI Taxonomy" id="1679083"/>
    <lineage>
        <taxon>Archaea</taxon>
        <taxon>Methanobacteriati</taxon>
        <taxon>Methanobacteriota</taxon>
        <taxon>Stenosarchaea group</taxon>
        <taxon>Halobacteria</taxon>
        <taxon>Halobacteriales</taxon>
        <taxon>Natrialbaceae</taxon>
        <taxon>Natrarchaeobius</taxon>
    </lineage>
</organism>
<evidence type="ECO:0000313" key="3">
    <source>
        <dbReference type="Proteomes" id="UP000281431"/>
    </source>
</evidence>
<dbReference type="InterPro" id="IPR052170">
    <property type="entry name" value="M29_Exopeptidase"/>
</dbReference>
<dbReference type="InterPro" id="IPR058739">
    <property type="entry name" value="NicX"/>
</dbReference>
<dbReference type="Pfam" id="PF26233">
    <property type="entry name" value="NicX"/>
    <property type="match status" value="1"/>
</dbReference>
<dbReference type="AlphaFoldDB" id="A0A3N6MWS1"/>
<dbReference type="EMBL" id="REFZ01000009">
    <property type="protein sequence ID" value="RQG99436.1"/>
    <property type="molecule type" value="Genomic_DNA"/>
</dbReference>
<sequence length="358" mass="39653">MAKTIPQLTELFKRELEMCDVTPDETVLVVSQAESREPYIEAFKNAAEVIGSTVSHLELPGLKHPMFPYGGSPDSMPLSDVDEHIQNDPAARGALENSDFVVDLTAEGLIHTKARTLTLENGARMISCWEPASILEQMFPREDLRERVETAEQMVIDADEMRVTSKAGTDVTVEVGQDPPTVPQYGYTDEPGRWDHFVSGFIAFYPVDGSQNGKIVLDAGDVILPLRRYVDNPIEFTLEDGFITDIDGDGADCALIESYLEMWDDEDAYAASHFGWGMDETASWENIAAYATTGVDARGTNNRSQIGNFMWSTGPNRFVGRDTRAHLDFPMRNCTVSLDGEVVVEDGDVVDSRLTPNR</sequence>
<evidence type="ECO:0008006" key="4">
    <source>
        <dbReference type="Google" id="ProtNLM"/>
    </source>
</evidence>
<name>A0A3N6MWS1_NATCH</name>